<proteinExistence type="inferred from homology"/>
<dbReference type="OrthoDB" id="9814548at2"/>
<dbReference type="GO" id="GO:0006457">
    <property type="term" value="P:protein folding"/>
    <property type="evidence" value="ECO:0007669"/>
    <property type="project" value="InterPro"/>
</dbReference>
<keyword evidence="5 6" id="KW-0413">Isomerase</keyword>
<dbReference type="Gene3D" id="3.10.50.40">
    <property type="match status" value="1"/>
</dbReference>
<dbReference type="SUPFAM" id="SSF54534">
    <property type="entry name" value="FKBP-like"/>
    <property type="match status" value="1"/>
</dbReference>
<evidence type="ECO:0000256" key="2">
    <source>
        <dbReference type="ARBA" id="ARBA00006577"/>
    </source>
</evidence>
<protein>
    <recommendedName>
        <fullName evidence="7">Peptidyl-prolyl cis-trans isomerase</fullName>
        <ecNumber evidence="7">5.2.1.8</ecNumber>
    </recommendedName>
</protein>
<dbReference type="PANTHER" id="PTHR43811">
    <property type="entry name" value="FKBP-TYPE PEPTIDYL-PROLYL CIS-TRANS ISOMERASE FKPA"/>
    <property type="match status" value="1"/>
</dbReference>
<feature type="domain" description="PPIase FKBP-type" evidence="9">
    <location>
        <begin position="152"/>
        <end position="238"/>
    </location>
</feature>
<evidence type="ECO:0000313" key="11">
    <source>
        <dbReference type="Proteomes" id="UP000261284"/>
    </source>
</evidence>
<reference evidence="10 11" key="1">
    <citation type="submission" date="2018-08" db="EMBL/GenBank/DDBJ databases">
        <title>Chitinophagaceae sp. K23C18032701, a novel bacterium isolated from forest soil.</title>
        <authorList>
            <person name="Wang C."/>
        </authorList>
    </citation>
    <scope>NUCLEOTIDE SEQUENCE [LARGE SCALE GENOMIC DNA]</scope>
    <source>
        <strain evidence="10 11">K23C18032701</strain>
    </source>
</reference>
<dbReference type="InterPro" id="IPR000774">
    <property type="entry name" value="PPIase_FKBP_N"/>
</dbReference>
<keyword evidence="3 8" id="KW-0732">Signal</keyword>
<comment type="caution">
    <text evidence="10">The sequence shown here is derived from an EMBL/GenBank/DDBJ whole genome shotgun (WGS) entry which is preliminary data.</text>
</comment>
<evidence type="ECO:0000259" key="9">
    <source>
        <dbReference type="PROSITE" id="PS50059"/>
    </source>
</evidence>
<dbReference type="EMBL" id="QTJU01000003">
    <property type="protein sequence ID" value="RFM28138.1"/>
    <property type="molecule type" value="Genomic_DNA"/>
</dbReference>
<name>A0A3E1NK32_9BACT</name>
<organism evidence="10 11">
    <name type="scientific">Deminuibacter soli</name>
    <dbReference type="NCBI Taxonomy" id="2291815"/>
    <lineage>
        <taxon>Bacteria</taxon>
        <taxon>Pseudomonadati</taxon>
        <taxon>Bacteroidota</taxon>
        <taxon>Chitinophagia</taxon>
        <taxon>Chitinophagales</taxon>
        <taxon>Chitinophagaceae</taxon>
        <taxon>Deminuibacter</taxon>
    </lineage>
</organism>
<dbReference type="InterPro" id="IPR046357">
    <property type="entry name" value="PPIase_dom_sf"/>
</dbReference>
<dbReference type="EC" id="5.2.1.8" evidence="7"/>
<evidence type="ECO:0000256" key="7">
    <source>
        <dbReference type="RuleBase" id="RU003915"/>
    </source>
</evidence>
<dbReference type="InterPro" id="IPR036944">
    <property type="entry name" value="PPIase_FKBP_N_sf"/>
</dbReference>
<keyword evidence="11" id="KW-1185">Reference proteome</keyword>
<sequence length="244" mass="26165">MKKTVFSFALLAMAGTAFCQVKAKPASQGTAAKTTAAAPAIKTPIDSFSYAVGLSTATFFKEKGATQINSAMIAKACEDVFKKNQPSMTVEQMNKVIMTYMQKLDRDKTAVARKAGETYLAENKKKTGVVTLPSGLQYQVVKEGTGTKPGPTDTVKVHYTGTLIDGTVFDSSVDRGEPITFPVNGVIPGWTEALQLMPVGSKWKLFIPSDLAYGDRDMGDKIKGGSVLVFDVELLSIESKTGKE</sequence>
<dbReference type="Pfam" id="PF01346">
    <property type="entry name" value="FKBP_N"/>
    <property type="match status" value="1"/>
</dbReference>
<evidence type="ECO:0000313" key="10">
    <source>
        <dbReference type="EMBL" id="RFM28138.1"/>
    </source>
</evidence>
<dbReference type="GO" id="GO:0003755">
    <property type="term" value="F:peptidyl-prolyl cis-trans isomerase activity"/>
    <property type="evidence" value="ECO:0007669"/>
    <property type="project" value="UniProtKB-UniRule"/>
</dbReference>
<dbReference type="Gene3D" id="1.10.287.460">
    <property type="entry name" value="Peptidyl-prolyl cis-trans isomerase, FKBP-type, N-terminal domain"/>
    <property type="match status" value="1"/>
</dbReference>
<accession>A0A3E1NK32</accession>
<dbReference type="Pfam" id="PF00254">
    <property type="entry name" value="FKBP_C"/>
    <property type="match status" value="1"/>
</dbReference>
<evidence type="ECO:0000256" key="8">
    <source>
        <dbReference type="SAM" id="SignalP"/>
    </source>
</evidence>
<comment type="similarity">
    <text evidence="2 7">Belongs to the FKBP-type PPIase family.</text>
</comment>
<evidence type="ECO:0000256" key="6">
    <source>
        <dbReference type="PROSITE-ProRule" id="PRU00277"/>
    </source>
</evidence>
<dbReference type="FunFam" id="3.10.50.40:FF:000045">
    <property type="entry name" value="Peptidyl-prolyl cis-trans isomerase"/>
    <property type="match status" value="1"/>
</dbReference>
<keyword evidence="4 6" id="KW-0697">Rotamase</keyword>
<evidence type="ECO:0000256" key="4">
    <source>
        <dbReference type="ARBA" id="ARBA00023110"/>
    </source>
</evidence>
<evidence type="ECO:0000256" key="1">
    <source>
        <dbReference type="ARBA" id="ARBA00000971"/>
    </source>
</evidence>
<gene>
    <name evidence="10" type="ORF">DXN05_11460</name>
</gene>
<dbReference type="PANTHER" id="PTHR43811:SF19">
    <property type="entry name" value="39 KDA FK506-BINDING NUCLEAR PROTEIN"/>
    <property type="match status" value="1"/>
</dbReference>
<feature type="chain" id="PRO_5017730070" description="Peptidyl-prolyl cis-trans isomerase" evidence="8">
    <location>
        <begin position="20"/>
        <end position="244"/>
    </location>
</feature>
<comment type="catalytic activity">
    <reaction evidence="1 6 7">
        <text>[protein]-peptidylproline (omega=180) = [protein]-peptidylproline (omega=0)</text>
        <dbReference type="Rhea" id="RHEA:16237"/>
        <dbReference type="Rhea" id="RHEA-COMP:10747"/>
        <dbReference type="Rhea" id="RHEA-COMP:10748"/>
        <dbReference type="ChEBI" id="CHEBI:83833"/>
        <dbReference type="ChEBI" id="CHEBI:83834"/>
        <dbReference type="EC" id="5.2.1.8"/>
    </reaction>
</comment>
<dbReference type="RefSeq" id="WP_116847384.1">
    <property type="nucleotide sequence ID" value="NZ_QTJU01000003.1"/>
</dbReference>
<evidence type="ECO:0000256" key="5">
    <source>
        <dbReference type="ARBA" id="ARBA00023235"/>
    </source>
</evidence>
<feature type="signal peptide" evidence="8">
    <location>
        <begin position="1"/>
        <end position="19"/>
    </location>
</feature>
<evidence type="ECO:0000256" key="3">
    <source>
        <dbReference type="ARBA" id="ARBA00022729"/>
    </source>
</evidence>
<dbReference type="AlphaFoldDB" id="A0A3E1NK32"/>
<dbReference type="InterPro" id="IPR001179">
    <property type="entry name" value="PPIase_FKBP_dom"/>
</dbReference>
<dbReference type="PROSITE" id="PS50059">
    <property type="entry name" value="FKBP_PPIASE"/>
    <property type="match status" value="1"/>
</dbReference>
<dbReference type="Proteomes" id="UP000261284">
    <property type="component" value="Unassembled WGS sequence"/>
</dbReference>